<reference evidence="2 3" key="1">
    <citation type="journal article" date="2017" name="Nat. Commun.">
        <title>Genome assembly with in vitro proximity ligation data and whole-genome triplication in lettuce.</title>
        <authorList>
            <person name="Reyes-Chin-Wo S."/>
            <person name="Wang Z."/>
            <person name="Yang X."/>
            <person name="Kozik A."/>
            <person name="Arikit S."/>
            <person name="Song C."/>
            <person name="Xia L."/>
            <person name="Froenicke L."/>
            <person name="Lavelle D.O."/>
            <person name="Truco M.J."/>
            <person name="Xia R."/>
            <person name="Zhu S."/>
            <person name="Xu C."/>
            <person name="Xu H."/>
            <person name="Xu X."/>
            <person name="Cox K."/>
            <person name="Korf I."/>
            <person name="Meyers B.C."/>
            <person name="Michelmore R.W."/>
        </authorList>
    </citation>
    <scope>NUCLEOTIDE SEQUENCE [LARGE SCALE GENOMIC DNA]</scope>
    <source>
        <strain evidence="3">cv. Salinas</strain>
        <tissue evidence="2">Seedlings</tissue>
    </source>
</reference>
<gene>
    <name evidence="2" type="ORF">LSAT_V11C600316070</name>
</gene>
<accession>A0A9R1VAU8</accession>
<dbReference type="EMBL" id="NBSK02000006">
    <property type="protein sequence ID" value="KAJ0201371.1"/>
    <property type="molecule type" value="Genomic_DNA"/>
</dbReference>
<keyword evidence="3" id="KW-1185">Reference proteome</keyword>
<name>A0A9R1VAU8_LACSA</name>
<dbReference type="Proteomes" id="UP000235145">
    <property type="component" value="Unassembled WGS sequence"/>
</dbReference>
<dbReference type="InterPro" id="IPR003114">
    <property type="entry name" value="Phox_assoc"/>
</dbReference>
<feature type="domain" description="PXA" evidence="1">
    <location>
        <begin position="55"/>
        <end position="113"/>
    </location>
</feature>
<evidence type="ECO:0000313" key="2">
    <source>
        <dbReference type="EMBL" id="KAJ0201371.1"/>
    </source>
</evidence>
<protein>
    <recommendedName>
        <fullName evidence="1">PXA domain-containing protein</fullName>
    </recommendedName>
</protein>
<sequence length="140" mass="15677">MGRVGRGGSVASHRGDVDDPRPLIRIIHLLSPYMLGNDSCLNTLPPPKWKQNIDSPVVKATIDDFNNNILQEFVVNLWYSDITPDKEAPQLIDAIILTRYVVHLVRKLHNCDALNHFEREDPTLCVGLDPESGHTIISGM</sequence>
<evidence type="ECO:0000259" key="1">
    <source>
        <dbReference type="Pfam" id="PF02194"/>
    </source>
</evidence>
<evidence type="ECO:0000313" key="3">
    <source>
        <dbReference type="Proteomes" id="UP000235145"/>
    </source>
</evidence>
<proteinExistence type="predicted"/>
<organism evidence="2 3">
    <name type="scientific">Lactuca sativa</name>
    <name type="common">Garden lettuce</name>
    <dbReference type="NCBI Taxonomy" id="4236"/>
    <lineage>
        <taxon>Eukaryota</taxon>
        <taxon>Viridiplantae</taxon>
        <taxon>Streptophyta</taxon>
        <taxon>Embryophyta</taxon>
        <taxon>Tracheophyta</taxon>
        <taxon>Spermatophyta</taxon>
        <taxon>Magnoliopsida</taxon>
        <taxon>eudicotyledons</taxon>
        <taxon>Gunneridae</taxon>
        <taxon>Pentapetalae</taxon>
        <taxon>asterids</taxon>
        <taxon>campanulids</taxon>
        <taxon>Asterales</taxon>
        <taxon>Asteraceae</taxon>
        <taxon>Cichorioideae</taxon>
        <taxon>Cichorieae</taxon>
        <taxon>Lactucinae</taxon>
        <taxon>Lactuca</taxon>
    </lineage>
</organism>
<dbReference type="Pfam" id="PF02194">
    <property type="entry name" value="PXA"/>
    <property type="match status" value="1"/>
</dbReference>
<comment type="caution">
    <text evidence="2">The sequence shown here is derived from an EMBL/GenBank/DDBJ whole genome shotgun (WGS) entry which is preliminary data.</text>
</comment>
<dbReference type="AlphaFoldDB" id="A0A9R1VAU8"/>